<comment type="caution">
    <text evidence="2">The sequence shown here is derived from an EMBL/GenBank/DDBJ whole genome shotgun (WGS) entry which is preliminary data.</text>
</comment>
<dbReference type="GeneID" id="92183031"/>
<dbReference type="RefSeq" id="XP_066800636.1">
    <property type="nucleotide sequence ID" value="XM_066948863.1"/>
</dbReference>
<feature type="compositionally biased region" description="Polar residues" evidence="1">
    <location>
        <begin position="381"/>
        <end position="394"/>
    </location>
</feature>
<reference evidence="2 3" key="1">
    <citation type="journal article" date="2024" name="bioRxiv">
        <title>Comparative genomics of Cryptococcus and Kwoniella reveals pathogenesis evolution and contrasting karyotype dynamics via intercentromeric recombination or chromosome fusion.</title>
        <authorList>
            <person name="Coelho M.A."/>
            <person name="David-Palma M."/>
            <person name="Shea T."/>
            <person name="Bowers K."/>
            <person name="McGinley-Smith S."/>
            <person name="Mohammad A.W."/>
            <person name="Gnirke A."/>
            <person name="Yurkov A.M."/>
            <person name="Nowrousian M."/>
            <person name="Sun S."/>
            <person name="Cuomo C.A."/>
            <person name="Heitman J."/>
        </authorList>
    </citation>
    <scope>NUCLEOTIDE SEQUENCE [LARGE SCALE GENOMIC DNA]</scope>
    <source>
        <strain evidence="2 3">CBS 13917</strain>
    </source>
</reference>
<organism evidence="2 3">
    <name type="scientific">Kwoniella newhampshirensis</name>
    <dbReference type="NCBI Taxonomy" id="1651941"/>
    <lineage>
        <taxon>Eukaryota</taxon>
        <taxon>Fungi</taxon>
        <taxon>Dikarya</taxon>
        <taxon>Basidiomycota</taxon>
        <taxon>Agaricomycotina</taxon>
        <taxon>Tremellomycetes</taxon>
        <taxon>Tremellales</taxon>
        <taxon>Cryptococcaceae</taxon>
        <taxon>Kwoniella</taxon>
    </lineage>
</organism>
<feature type="region of interest" description="Disordered" evidence="1">
    <location>
        <begin position="37"/>
        <end position="82"/>
    </location>
</feature>
<feature type="compositionally biased region" description="Polar residues" evidence="1">
    <location>
        <begin position="270"/>
        <end position="280"/>
    </location>
</feature>
<keyword evidence="3" id="KW-1185">Reference proteome</keyword>
<feature type="compositionally biased region" description="Basic and acidic residues" evidence="1">
    <location>
        <begin position="411"/>
        <end position="429"/>
    </location>
</feature>
<feature type="region of interest" description="Disordered" evidence="1">
    <location>
        <begin position="261"/>
        <end position="282"/>
    </location>
</feature>
<evidence type="ECO:0000256" key="1">
    <source>
        <dbReference type="SAM" id="MobiDB-lite"/>
    </source>
</evidence>
<gene>
    <name evidence="2" type="ORF">IAR55_005773</name>
</gene>
<evidence type="ECO:0008006" key="4">
    <source>
        <dbReference type="Google" id="ProtNLM"/>
    </source>
</evidence>
<feature type="compositionally biased region" description="Polar residues" evidence="1">
    <location>
        <begin position="174"/>
        <end position="186"/>
    </location>
</feature>
<dbReference type="EMBL" id="JBCAWK010000011">
    <property type="protein sequence ID" value="KAK8846686.1"/>
    <property type="molecule type" value="Genomic_DNA"/>
</dbReference>
<protein>
    <recommendedName>
        <fullName evidence="4">Copper-fist domain-containing protein</fullName>
    </recommendedName>
</protein>
<feature type="region of interest" description="Disordered" evidence="1">
    <location>
        <begin position="174"/>
        <end position="199"/>
    </location>
</feature>
<name>A0AAW0YUW5_9TREE</name>
<dbReference type="AlphaFoldDB" id="A0AAW0YUW5"/>
<feature type="region of interest" description="Disordered" evidence="1">
    <location>
        <begin position="303"/>
        <end position="331"/>
    </location>
</feature>
<evidence type="ECO:0000313" key="2">
    <source>
        <dbReference type="EMBL" id="KAK8846686.1"/>
    </source>
</evidence>
<feature type="compositionally biased region" description="Basic and acidic residues" evidence="1">
    <location>
        <begin position="43"/>
        <end position="60"/>
    </location>
</feature>
<dbReference type="Proteomes" id="UP001388673">
    <property type="component" value="Unassembled WGS sequence"/>
</dbReference>
<evidence type="ECO:0000313" key="3">
    <source>
        <dbReference type="Proteomes" id="UP001388673"/>
    </source>
</evidence>
<accession>A0AAW0YUW5</accession>
<feature type="region of interest" description="Disordered" evidence="1">
    <location>
        <begin position="351"/>
        <end position="441"/>
    </location>
</feature>
<proteinExistence type="predicted"/>
<dbReference type="KEGG" id="kne:92183031"/>
<sequence length="455" mass="49571">MEANFGRTLMYIPDIHSLSSWDGYQASTSTCPAGQFTAMHTPSSRENRFSRDPPLGKEGDIFAESTSTSEFQRKKTSRHRGRRTTARSVCTCPFALCPSNHITGSNNCDEAFHTSSCDPSRHGPLRLAAVSPQTPAFDVEDAMVRPLSSNAPRGLPISASDHQPKYPPLSHIQVPSGQHNQPTMMTSKADLPESSPLGSTQEQMYRGRTVWSRPHIGDCSCQSHPISRPGQTEYFPAGIGEQRLSDERTWLGQHSQLLRSSNPGVEITNPEVSHQSTSDHPTGAMAQLTIDDIFAARTSALDDQKDATSYEPRLSSISEMEGSGPLPLLDLPDIGRGSPLLASRSDSNVFAARRPLTRPRGSSSRPGYPTRGALPGLENSPPASGMSTESSVSGRYQEDSPPRLVVPTATDRLRFDEPMSKISDGDRTGRPVSPSPADYVDVEEEFETHTWTVVN</sequence>